<dbReference type="InterPro" id="IPR000210">
    <property type="entry name" value="BTB/POZ_dom"/>
</dbReference>
<dbReference type="InterPro" id="IPR011333">
    <property type="entry name" value="SKP1/BTB/POZ_sf"/>
</dbReference>
<dbReference type="PROSITE" id="PS50097">
    <property type="entry name" value="BTB"/>
    <property type="match status" value="1"/>
</dbReference>
<dbReference type="Proteomes" id="UP000813461">
    <property type="component" value="Unassembled WGS sequence"/>
</dbReference>
<reference evidence="2" key="1">
    <citation type="journal article" date="2021" name="Nat. Commun.">
        <title>Genetic determinants of endophytism in the Arabidopsis root mycobiome.</title>
        <authorList>
            <person name="Mesny F."/>
            <person name="Miyauchi S."/>
            <person name="Thiergart T."/>
            <person name="Pickel B."/>
            <person name="Atanasova L."/>
            <person name="Karlsson M."/>
            <person name="Huettel B."/>
            <person name="Barry K.W."/>
            <person name="Haridas S."/>
            <person name="Chen C."/>
            <person name="Bauer D."/>
            <person name="Andreopoulos W."/>
            <person name="Pangilinan J."/>
            <person name="LaButti K."/>
            <person name="Riley R."/>
            <person name="Lipzen A."/>
            <person name="Clum A."/>
            <person name="Drula E."/>
            <person name="Henrissat B."/>
            <person name="Kohler A."/>
            <person name="Grigoriev I.V."/>
            <person name="Martin F.M."/>
            <person name="Hacquard S."/>
        </authorList>
    </citation>
    <scope>NUCLEOTIDE SEQUENCE</scope>
    <source>
        <strain evidence="2">MPI-SDFR-AT-0120</strain>
    </source>
</reference>
<dbReference type="Gene3D" id="3.30.710.10">
    <property type="entry name" value="Potassium Channel Kv1.1, Chain A"/>
    <property type="match status" value="1"/>
</dbReference>
<sequence length="222" mass="25297">MVPQNARVPLSEAFDLCGKLIRLKAGQGDATVTIQVHQDVLSRSSEFFKRILKPEWAELRDDRETIDMGPEHSAEEVKCYTHWLYSGTIPTRDFDHVNGTKSDPIWIDLANAYIFAEKIIDQRYKRCILGTIAAVQSTAPDYPCAEAFNIIYDGTPEGSPARMLLVDMYAYGAYDAPDWNEELEKLPHEALADVLRATIKVRRENMARPWTESLEAYEEILQ</sequence>
<evidence type="ECO:0000259" key="1">
    <source>
        <dbReference type="PROSITE" id="PS50097"/>
    </source>
</evidence>
<organism evidence="2 3">
    <name type="scientific">Paraphoma chrysanthemicola</name>
    <dbReference type="NCBI Taxonomy" id="798071"/>
    <lineage>
        <taxon>Eukaryota</taxon>
        <taxon>Fungi</taxon>
        <taxon>Dikarya</taxon>
        <taxon>Ascomycota</taxon>
        <taxon>Pezizomycotina</taxon>
        <taxon>Dothideomycetes</taxon>
        <taxon>Pleosporomycetidae</taxon>
        <taxon>Pleosporales</taxon>
        <taxon>Pleosporineae</taxon>
        <taxon>Phaeosphaeriaceae</taxon>
        <taxon>Paraphoma</taxon>
    </lineage>
</organism>
<dbReference type="AlphaFoldDB" id="A0A8K0W4A7"/>
<proteinExistence type="predicted"/>
<accession>A0A8K0W4A7</accession>
<dbReference type="OrthoDB" id="1022638at2759"/>
<gene>
    <name evidence="2" type="ORF">FB567DRAFT_20496</name>
</gene>
<keyword evidence="3" id="KW-1185">Reference proteome</keyword>
<dbReference type="CDD" id="cd18186">
    <property type="entry name" value="BTB_POZ_ZBTB_KLHL-like"/>
    <property type="match status" value="1"/>
</dbReference>
<feature type="domain" description="BTB" evidence="1">
    <location>
        <begin position="17"/>
        <end position="93"/>
    </location>
</feature>
<evidence type="ECO:0000313" key="3">
    <source>
        <dbReference type="Proteomes" id="UP000813461"/>
    </source>
</evidence>
<comment type="caution">
    <text evidence="2">The sequence shown here is derived from an EMBL/GenBank/DDBJ whole genome shotgun (WGS) entry which is preliminary data.</text>
</comment>
<dbReference type="EMBL" id="JAGMVJ010000001">
    <property type="protein sequence ID" value="KAH7095107.1"/>
    <property type="molecule type" value="Genomic_DNA"/>
</dbReference>
<name>A0A8K0W4A7_9PLEO</name>
<protein>
    <recommendedName>
        <fullName evidence="1">BTB domain-containing protein</fullName>
    </recommendedName>
</protein>
<dbReference type="PANTHER" id="PTHR47843">
    <property type="entry name" value="BTB DOMAIN-CONTAINING PROTEIN-RELATED"/>
    <property type="match status" value="1"/>
</dbReference>
<dbReference type="PANTHER" id="PTHR47843:SF2">
    <property type="entry name" value="BTB DOMAIN-CONTAINING PROTEIN"/>
    <property type="match status" value="1"/>
</dbReference>
<evidence type="ECO:0000313" key="2">
    <source>
        <dbReference type="EMBL" id="KAH7095107.1"/>
    </source>
</evidence>